<feature type="compositionally biased region" description="Low complexity" evidence="1">
    <location>
        <begin position="334"/>
        <end position="343"/>
    </location>
</feature>
<feature type="region of interest" description="Disordered" evidence="1">
    <location>
        <begin position="154"/>
        <end position="189"/>
    </location>
</feature>
<dbReference type="EMBL" id="BMAT01001492">
    <property type="protein sequence ID" value="GFR87029.1"/>
    <property type="molecule type" value="Genomic_DNA"/>
</dbReference>
<proteinExistence type="predicted"/>
<feature type="compositionally biased region" description="Acidic residues" evidence="1">
    <location>
        <begin position="402"/>
        <end position="418"/>
    </location>
</feature>
<feature type="compositionally biased region" description="Acidic residues" evidence="1">
    <location>
        <begin position="376"/>
        <end position="389"/>
    </location>
</feature>
<dbReference type="Proteomes" id="UP000762676">
    <property type="component" value="Unassembled WGS sequence"/>
</dbReference>
<dbReference type="AlphaFoldDB" id="A0AAV4GNW3"/>
<protein>
    <submittedName>
        <fullName evidence="2">Centrosome-associated protein CEP250-like isoform X1</fullName>
    </submittedName>
</protein>
<keyword evidence="3" id="KW-1185">Reference proteome</keyword>
<feature type="non-terminal residue" evidence="2">
    <location>
        <position position="1"/>
    </location>
</feature>
<feature type="region of interest" description="Disordered" evidence="1">
    <location>
        <begin position="325"/>
        <end position="460"/>
    </location>
</feature>
<name>A0AAV4GNW3_9GAST</name>
<organism evidence="2 3">
    <name type="scientific">Elysia marginata</name>
    <dbReference type="NCBI Taxonomy" id="1093978"/>
    <lineage>
        <taxon>Eukaryota</taxon>
        <taxon>Metazoa</taxon>
        <taxon>Spiralia</taxon>
        <taxon>Lophotrochozoa</taxon>
        <taxon>Mollusca</taxon>
        <taxon>Gastropoda</taxon>
        <taxon>Heterobranchia</taxon>
        <taxon>Euthyneura</taxon>
        <taxon>Panpulmonata</taxon>
        <taxon>Sacoglossa</taxon>
        <taxon>Placobranchoidea</taxon>
        <taxon>Plakobranchidae</taxon>
        <taxon>Elysia</taxon>
    </lineage>
</organism>
<dbReference type="PANTHER" id="PTHR37915:SF3">
    <property type="match status" value="1"/>
</dbReference>
<comment type="caution">
    <text evidence="2">The sequence shown here is derived from an EMBL/GenBank/DDBJ whole genome shotgun (WGS) entry which is preliminary data.</text>
</comment>
<evidence type="ECO:0000313" key="3">
    <source>
        <dbReference type="Proteomes" id="UP000762676"/>
    </source>
</evidence>
<accession>A0AAV4GNW3</accession>
<dbReference type="PANTHER" id="PTHR37915">
    <property type="match status" value="1"/>
</dbReference>
<evidence type="ECO:0000256" key="1">
    <source>
        <dbReference type="SAM" id="MobiDB-lite"/>
    </source>
</evidence>
<evidence type="ECO:0000313" key="2">
    <source>
        <dbReference type="EMBL" id="GFR87029.1"/>
    </source>
</evidence>
<feature type="compositionally biased region" description="Acidic residues" evidence="1">
    <location>
        <begin position="440"/>
        <end position="452"/>
    </location>
</feature>
<feature type="compositionally biased region" description="Pro residues" evidence="1">
    <location>
        <begin position="361"/>
        <end position="371"/>
    </location>
</feature>
<sequence>VHHKSPSPETSVMFTRLDSERNAKIMKKAVMDEKLNAEKYKEAVAKMDEYVSLPAQRLAHLVRKYMHHTRMRAIEEKVKNSSSVNEEVFEVLDKMEDLQNRRARQWADRMDEMGIERLKLANLLMDTLDTIEQESGIFLIKPMYSYKGRDVKPGGHPGKLSRPVRTQHRIGTGNPRHATPTNDGASSFVPAPTPASNYRLVRHERHFLQQQQQQQQQVPAMMAEMRPIETRASKDDGQVKVMGNGMTFAAGSPRTTWNMQASQPWFGKDDPANQFNTPRILELDVNRMLIGQNNISSKVPFPLTEDRLLNANNNTLRSYVTVNRPTAPLAAGERPSSSGSNRSTSRKARVSQVDKDIPEALPSPHPLPPISRVPGDDGEEEEEEEEEGEGKEAVRAPSVAFSDEDGNEEEEEEEENENTEPPHSPPGSSLYHSVVTKNGDEEENDDDGEENKEDTTLTQG</sequence>
<gene>
    <name evidence="2" type="ORF">ElyMa_000736400</name>
</gene>
<reference evidence="2 3" key="1">
    <citation type="journal article" date="2021" name="Elife">
        <title>Chloroplast acquisition without the gene transfer in kleptoplastic sea slugs, Plakobranchus ocellatus.</title>
        <authorList>
            <person name="Maeda T."/>
            <person name="Takahashi S."/>
            <person name="Yoshida T."/>
            <person name="Shimamura S."/>
            <person name="Takaki Y."/>
            <person name="Nagai Y."/>
            <person name="Toyoda A."/>
            <person name="Suzuki Y."/>
            <person name="Arimoto A."/>
            <person name="Ishii H."/>
            <person name="Satoh N."/>
            <person name="Nishiyama T."/>
            <person name="Hasebe M."/>
            <person name="Maruyama T."/>
            <person name="Minagawa J."/>
            <person name="Obokata J."/>
            <person name="Shigenobu S."/>
        </authorList>
    </citation>
    <scope>NUCLEOTIDE SEQUENCE [LARGE SCALE GENOMIC DNA]</scope>
</reference>